<evidence type="ECO:0000256" key="2">
    <source>
        <dbReference type="ARBA" id="ARBA00022737"/>
    </source>
</evidence>
<feature type="domain" description="Rhodanese" evidence="4">
    <location>
        <begin position="167"/>
        <end position="285"/>
    </location>
</feature>
<dbReference type="CDD" id="cd01448">
    <property type="entry name" value="TST_Repeat_1"/>
    <property type="match status" value="1"/>
</dbReference>
<dbReference type="SUPFAM" id="SSF52821">
    <property type="entry name" value="Rhodanese/Cell cycle control phosphatase"/>
    <property type="match status" value="2"/>
</dbReference>
<dbReference type="EC" id="2.8.1.-" evidence="5"/>
<sequence length="290" mass="30374">MRTLISVEELRDRLDAGRRTVLLDVRWALGDSHGRDRYLSGHLPGAVYVDLETELAAPGSTAGGRHPLPPDREFAAAVRRWGIDDGDTVVAYDAVGAMSAARAWWLLRHAGVDGACLLDGGLGAWVAAGLPLEPGDRRPEPGTAAAGWGGMPVIGIDEAAAWPRRGTLLDARAGERYRGESEPVDPRAGHVPGALSAPTAENLDAEGRFLPAEELRARFRAMGLGDDARHGADRDAPGRGPVAVYCGSGVTAAHEVAALAVAGIDAALFPGSWSQWSADPDRPAATGPRP</sequence>
<reference evidence="5 6" key="1">
    <citation type="submission" date="2024-09" db="EMBL/GenBank/DDBJ databases">
        <authorList>
            <person name="Salinas-Garcia M.A."/>
            <person name="Prieme A."/>
        </authorList>
    </citation>
    <scope>NUCLEOTIDE SEQUENCE [LARGE SCALE GENOMIC DNA]</scope>
    <source>
        <strain evidence="5 6">DSM 21081</strain>
    </source>
</reference>
<dbReference type="InterPro" id="IPR045078">
    <property type="entry name" value="TST/MPST-like"/>
</dbReference>
<feature type="region of interest" description="Disordered" evidence="3">
    <location>
        <begin position="175"/>
        <end position="203"/>
    </location>
</feature>
<dbReference type="InterPro" id="IPR036873">
    <property type="entry name" value="Rhodanese-like_dom_sf"/>
</dbReference>
<dbReference type="RefSeq" id="WP_373970413.1">
    <property type="nucleotide sequence ID" value="NZ_JBHDLJ010000001.1"/>
</dbReference>
<keyword evidence="6" id="KW-1185">Reference proteome</keyword>
<name>A0ABV4UIC2_9MICC</name>
<gene>
    <name evidence="5" type="ORF">ACETWP_01510</name>
</gene>
<keyword evidence="2" id="KW-0677">Repeat</keyword>
<evidence type="ECO:0000256" key="1">
    <source>
        <dbReference type="ARBA" id="ARBA00022679"/>
    </source>
</evidence>
<accession>A0ABV4UIC2</accession>
<keyword evidence="1 5" id="KW-0808">Transferase</keyword>
<dbReference type="Pfam" id="PF00581">
    <property type="entry name" value="Rhodanese"/>
    <property type="match status" value="2"/>
</dbReference>
<dbReference type="Gene3D" id="3.40.250.10">
    <property type="entry name" value="Rhodanese-like domain"/>
    <property type="match status" value="2"/>
</dbReference>
<dbReference type="EMBL" id="JBHDLJ010000001">
    <property type="protein sequence ID" value="MFB0833251.1"/>
    <property type="molecule type" value="Genomic_DNA"/>
</dbReference>
<evidence type="ECO:0000256" key="3">
    <source>
        <dbReference type="SAM" id="MobiDB-lite"/>
    </source>
</evidence>
<comment type="caution">
    <text evidence="5">The sequence shown here is derived from an EMBL/GenBank/DDBJ whole genome shotgun (WGS) entry which is preliminary data.</text>
</comment>
<dbReference type="CDD" id="cd01449">
    <property type="entry name" value="TST_Repeat_2"/>
    <property type="match status" value="1"/>
</dbReference>
<feature type="compositionally biased region" description="Basic and acidic residues" evidence="3">
    <location>
        <begin position="175"/>
        <end position="188"/>
    </location>
</feature>
<dbReference type="PANTHER" id="PTHR11364">
    <property type="entry name" value="THIOSULFATE SULFERTANSFERASE"/>
    <property type="match status" value="1"/>
</dbReference>
<protein>
    <submittedName>
        <fullName evidence="5">Sulfurtransferase</fullName>
        <ecNumber evidence="5">2.8.1.-</ecNumber>
    </submittedName>
</protein>
<feature type="domain" description="Rhodanese" evidence="4">
    <location>
        <begin position="16"/>
        <end position="134"/>
    </location>
</feature>
<dbReference type="PROSITE" id="PS00380">
    <property type="entry name" value="RHODANESE_1"/>
    <property type="match status" value="1"/>
</dbReference>
<dbReference type="InterPro" id="IPR001763">
    <property type="entry name" value="Rhodanese-like_dom"/>
</dbReference>
<dbReference type="SMART" id="SM00450">
    <property type="entry name" value="RHOD"/>
    <property type="match status" value="2"/>
</dbReference>
<dbReference type="PROSITE" id="PS50206">
    <property type="entry name" value="RHODANESE_3"/>
    <property type="match status" value="2"/>
</dbReference>
<evidence type="ECO:0000259" key="4">
    <source>
        <dbReference type="PROSITE" id="PS50206"/>
    </source>
</evidence>
<dbReference type="Proteomes" id="UP001575652">
    <property type="component" value="Unassembled WGS sequence"/>
</dbReference>
<dbReference type="InterPro" id="IPR001307">
    <property type="entry name" value="Thiosulphate_STrfase_CS"/>
</dbReference>
<evidence type="ECO:0000313" key="5">
    <source>
        <dbReference type="EMBL" id="MFB0833251.1"/>
    </source>
</evidence>
<evidence type="ECO:0000313" key="6">
    <source>
        <dbReference type="Proteomes" id="UP001575652"/>
    </source>
</evidence>
<proteinExistence type="predicted"/>
<dbReference type="GO" id="GO:0016740">
    <property type="term" value="F:transferase activity"/>
    <property type="evidence" value="ECO:0007669"/>
    <property type="project" value="UniProtKB-KW"/>
</dbReference>
<dbReference type="PANTHER" id="PTHR11364:SF27">
    <property type="entry name" value="SULFURTRANSFERASE"/>
    <property type="match status" value="1"/>
</dbReference>
<organism evidence="5 6">
    <name type="scientific">Arthrobacter halodurans</name>
    <dbReference type="NCBI Taxonomy" id="516699"/>
    <lineage>
        <taxon>Bacteria</taxon>
        <taxon>Bacillati</taxon>
        <taxon>Actinomycetota</taxon>
        <taxon>Actinomycetes</taxon>
        <taxon>Micrococcales</taxon>
        <taxon>Micrococcaceae</taxon>
        <taxon>Arthrobacter</taxon>
    </lineage>
</organism>